<dbReference type="Proteomes" id="UP000320672">
    <property type="component" value="Chromosome"/>
</dbReference>
<keyword evidence="1 2" id="KW-0597">Phosphoprotein</keyword>
<dbReference type="GO" id="GO:0000160">
    <property type="term" value="P:phosphorelay signal transduction system"/>
    <property type="evidence" value="ECO:0007669"/>
    <property type="project" value="InterPro"/>
</dbReference>
<keyword evidence="5" id="KW-1185">Reference proteome</keyword>
<dbReference type="KEGG" id="rml:FF011L_45890"/>
<gene>
    <name evidence="4" type="primary">zraR_5</name>
    <name evidence="4" type="ORF">FF011L_45890</name>
</gene>
<evidence type="ECO:0000256" key="2">
    <source>
        <dbReference type="PROSITE-ProRule" id="PRU00169"/>
    </source>
</evidence>
<proteinExistence type="predicted"/>
<dbReference type="Pfam" id="PF00072">
    <property type="entry name" value="Response_reg"/>
    <property type="match status" value="1"/>
</dbReference>
<reference evidence="4 5" key="1">
    <citation type="submission" date="2019-02" db="EMBL/GenBank/DDBJ databases">
        <title>Deep-cultivation of Planctomycetes and their phenomic and genomic characterization uncovers novel biology.</title>
        <authorList>
            <person name="Wiegand S."/>
            <person name="Jogler M."/>
            <person name="Boedeker C."/>
            <person name="Pinto D."/>
            <person name="Vollmers J."/>
            <person name="Rivas-Marin E."/>
            <person name="Kohn T."/>
            <person name="Peeters S.H."/>
            <person name="Heuer A."/>
            <person name="Rast P."/>
            <person name="Oberbeckmann S."/>
            <person name="Bunk B."/>
            <person name="Jeske O."/>
            <person name="Meyerdierks A."/>
            <person name="Storesund J.E."/>
            <person name="Kallscheuer N."/>
            <person name="Luecker S."/>
            <person name="Lage O.M."/>
            <person name="Pohl T."/>
            <person name="Merkel B.J."/>
            <person name="Hornburger P."/>
            <person name="Mueller R.-W."/>
            <person name="Bruemmer F."/>
            <person name="Labrenz M."/>
            <person name="Spormann A.M."/>
            <person name="Op den Camp H."/>
            <person name="Overmann J."/>
            <person name="Amann R."/>
            <person name="Jetten M.S.M."/>
            <person name="Mascher T."/>
            <person name="Medema M.H."/>
            <person name="Devos D.P."/>
            <person name="Kaster A.-K."/>
            <person name="Ovreas L."/>
            <person name="Rohde M."/>
            <person name="Galperin M.Y."/>
            <person name="Jogler C."/>
        </authorList>
    </citation>
    <scope>NUCLEOTIDE SEQUENCE [LARGE SCALE GENOMIC DNA]</scope>
    <source>
        <strain evidence="4 5">FF011L</strain>
    </source>
</reference>
<dbReference type="PANTHER" id="PTHR44591">
    <property type="entry name" value="STRESS RESPONSE REGULATOR PROTEIN 1"/>
    <property type="match status" value="1"/>
</dbReference>
<dbReference type="AlphaFoldDB" id="A0A517MLM3"/>
<name>A0A517MLM3_9BACT</name>
<protein>
    <submittedName>
        <fullName evidence="4">Transcriptional regulatory protein ZraR</fullName>
    </submittedName>
</protein>
<dbReference type="PANTHER" id="PTHR44591:SF23">
    <property type="entry name" value="CHEY SUBFAMILY"/>
    <property type="match status" value="1"/>
</dbReference>
<feature type="domain" description="Response regulatory" evidence="3">
    <location>
        <begin position="5"/>
        <end position="121"/>
    </location>
</feature>
<dbReference type="RefSeq" id="WP_145354024.1">
    <property type="nucleotide sequence ID" value="NZ_CP036262.1"/>
</dbReference>
<evidence type="ECO:0000313" key="4">
    <source>
        <dbReference type="EMBL" id="QDS95788.1"/>
    </source>
</evidence>
<dbReference type="SMART" id="SM00448">
    <property type="entry name" value="REC"/>
    <property type="match status" value="1"/>
</dbReference>
<dbReference type="PROSITE" id="PS50110">
    <property type="entry name" value="RESPONSE_REGULATORY"/>
    <property type="match status" value="1"/>
</dbReference>
<dbReference type="CDD" id="cd00156">
    <property type="entry name" value="REC"/>
    <property type="match status" value="1"/>
</dbReference>
<organism evidence="4 5">
    <name type="scientific">Roseimaritima multifibrata</name>
    <dbReference type="NCBI Taxonomy" id="1930274"/>
    <lineage>
        <taxon>Bacteria</taxon>
        <taxon>Pseudomonadati</taxon>
        <taxon>Planctomycetota</taxon>
        <taxon>Planctomycetia</taxon>
        <taxon>Pirellulales</taxon>
        <taxon>Pirellulaceae</taxon>
        <taxon>Roseimaritima</taxon>
    </lineage>
</organism>
<sequence>MKPLQILAIDDDIHFAEILRIRLESWGHDVVIKHNWLAVMIALNQPNFDLIIADVETPTGNGLTAIEQLSQDPEIASIPKCFVTGLSDSQTIQRCCNSRATYLHKSPILFDELQRLTKKLAASAPVCSY</sequence>
<dbReference type="InterPro" id="IPR050595">
    <property type="entry name" value="Bact_response_regulator"/>
</dbReference>
<feature type="modified residue" description="4-aspartylphosphate" evidence="2">
    <location>
        <position position="54"/>
    </location>
</feature>
<accession>A0A517MLM3</accession>
<evidence type="ECO:0000313" key="5">
    <source>
        <dbReference type="Proteomes" id="UP000320672"/>
    </source>
</evidence>
<evidence type="ECO:0000256" key="1">
    <source>
        <dbReference type="ARBA" id="ARBA00022553"/>
    </source>
</evidence>
<dbReference type="EMBL" id="CP036262">
    <property type="protein sequence ID" value="QDS95788.1"/>
    <property type="molecule type" value="Genomic_DNA"/>
</dbReference>
<dbReference type="InterPro" id="IPR011006">
    <property type="entry name" value="CheY-like_superfamily"/>
</dbReference>
<dbReference type="Gene3D" id="3.40.50.2300">
    <property type="match status" value="1"/>
</dbReference>
<dbReference type="InterPro" id="IPR001789">
    <property type="entry name" value="Sig_transdc_resp-reg_receiver"/>
</dbReference>
<dbReference type="OrthoDB" id="284672at2"/>
<dbReference type="SUPFAM" id="SSF52172">
    <property type="entry name" value="CheY-like"/>
    <property type="match status" value="1"/>
</dbReference>
<evidence type="ECO:0000259" key="3">
    <source>
        <dbReference type="PROSITE" id="PS50110"/>
    </source>
</evidence>